<sequence length="39" mass="4576">MEKFDQATQKDLADFIEKEQAQAKVHGSIHHFTTLCWDK</sequence>
<name>A0A8H5M1P0_9AGAR</name>
<evidence type="ECO:0000313" key="1">
    <source>
        <dbReference type="EMBL" id="KAF5377572.1"/>
    </source>
</evidence>
<dbReference type="AlphaFoldDB" id="A0A8H5M1P0"/>
<accession>A0A8H5M1P0</accession>
<dbReference type="OrthoDB" id="344165at2759"/>
<reference evidence="1 2" key="1">
    <citation type="journal article" date="2020" name="ISME J.">
        <title>Uncovering the hidden diversity of litter-decomposition mechanisms in mushroom-forming fungi.</title>
        <authorList>
            <person name="Floudas D."/>
            <person name="Bentzer J."/>
            <person name="Ahren D."/>
            <person name="Johansson T."/>
            <person name="Persson P."/>
            <person name="Tunlid A."/>
        </authorList>
    </citation>
    <scope>NUCLEOTIDE SEQUENCE [LARGE SCALE GENOMIC DNA]</scope>
    <source>
        <strain evidence="1 2">CBS 661.87</strain>
    </source>
</reference>
<organism evidence="1 2">
    <name type="scientific">Tricholomella constricta</name>
    <dbReference type="NCBI Taxonomy" id="117010"/>
    <lineage>
        <taxon>Eukaryota</taxon>
        <taxon>Fungi</taxon>
        <taxon>Dikarya</taxon>
        <taxon>Basidiomycota</taxon>
        <taxon>Agaricomycotina</taxon>
        <taxon>Agaricomycetes</taxon>
        <taxon>Agaricomycetidae</taxon>
        <taxon>Agaricales</taxon>
        <taxon>Tricholomatineae</taxon>
        <taxon>Lyophyllaceae</taxon>
        <taxon>Tricholomella</taxon>
    </lineage>
</organism>
<dbReference type="EMBL" id="JAACJP010000023">
    <property type="protein sequence ID" value="KAF5377572.1"/>
    <property type="molecule type" value="Genomic_DNA"/>
</dbReference>
<evidence type="ECO:0000313" key="2">
    <source>
        <dbReference type="Proteomes" id="UP000565441"/>
    </source>
</evidence>
<protein>
    <submittedName>
        <fullName evidence="1">Uncharacterized protein</fullName>
    </submittedName>
</protein>
<comment type="caution">
    <text evidence="1">The sequence shown here is derived from an EMBL/GenBank/DDBJ whole genome shotgun (WGS) entry which is preliminary data.</text>
</comment>
<gene>
    <name evidence="1" type="ORF">D9615_005229</name>
</gene>
<proteinExistence type="predicted"/>
<keyword evidence="2" id="KW-1185">Reference proteome</keyword>
<dbReference type="Proteomes" id="UP000565441">
    <property type="component" value="Unassembled WGS sequence"/>
</dbReference>